<feature type="region of interest" description="Disordered" evidence="1">
    <location>
        <begin position="67"/>
        <end position="86"/>
    </location>
</feature>
<sequence length="291" mass="32071">MSPREHVRLPFLGNDRTFIVLAREARPEAEAPGVVVVVHDGHDDDDNDDDDYRAHVLDAEDAAQFDELGGASPVPEGDDVVDNSFFGNNNEAGSNITSVLLLDKTEMVLQLLPELSDGSSSAGDSDDADDDDDEGRRSLGYLSGDEAEAEDDESGVDEDSDEEEEQGYVVLYTATEAMAADIDPPDWMDPANDYLLEAYAFPPLQRQSRRYSTFWAISEKSGLGGDITQQDGLSLRIENPMRYLEAKKPLDGCRQHRSQHLSAASRLATQCKLKLEIKTAIVLYHQDKNTC</sequence>
<reference evidence="3" key="1">
    <citation type="journal article" date="2013" name="Ind. Biotechnol.">
        <title>Comparative genomics analysis of Trichoderma reesei strains.</title>
        <authorList>
            <person name="Koike H."/>
            <person name="Aerts A."/>
            <person name="LaButti K."/>
            <person name="Grigoriev I.V."/>
            <person name="Baker S.E."/>
        </authorList>
    </citation>
    <scope>NUCLEOTIDE SEQUENCE [LARGE SCALE GENOMIC DNA]</scope>
    <source>
        <strain evidence="3">ATCC 56765 / BCRC 32924 / NRRL 11460 / Rut C-30</strain>
    </source>
</reference>
<dbReference type="HOGENOM" id="CLU_956637_0_0_1"/>
<dbReference type="Proteomes" id="UP000024376">
    <property type="component" value="Unassembled WGS sequence"/>
</dbReference>
<evidence type="ECO:0000313" key="3">
    <source>
        <dbReference type="Proteomes" id="UP000024376"/>
    </source>
</evidence>
<name>A0A024SMJ5_HYPJR</name>
<evidence type="ECO:0000256" key="1">
    <source>
        <dbReference type="SAM" id="MobiDB-lite"/>
    </source>
</evidence>
<organism evidence="2 3">
    <name type="scientific">Hypocrea jecorina (strain ATCC 56765 / BCRC 32924 / NRRL 11460 / Rut C-30)</name>
    <name type="common">Trichoderma reesei</name>
    <dbReference type="NCBI Taxonomy" id="1344414"/>
    <lineage>
        <taxon>Eukaryota</taxon>
        <taxon>Fungi</taxon>
        <taxon>Dikarya</taxon>
        <taxon>Ascomycota</taxon>
        <taxon>Pezizomycotina</taxon>
        <taxon>Sordariomycetes</taxon>
        <taxon>Hypocreomycetidae</taxon>
        <taxon>Hypocreales</taxon>
        <taxon>Hypocreaceae</taxon>
        <taxon>Trichoderma</taxon>
    </lineage>
</organism>
<feature type="compositionally biased region" description="Acidic residues" evidence="1">
    <location>
        <begin position="124"/>
        <end position="133"/>
    </location>
</feature>
<feature type="region of interest" description="Disordered" evidence="1">
    <location>
        <begin position="114"/>
        <end position="165"/>
    </location>
</feature>
<protein>
    <submittedName>
        <fullName evidence="2">Uncharacterized protein</fullName>
    </submittedName>
</protein>
<gene>
    <name evidence="2" type="ORF">M419DRAFT_126480</name>
</gene>
<dbReference type="EMBL" id="KI911139">
    <property type="protein sequence ID" value="ETS07052.1"/>
    <property type="molecule type" value="Genomic_DNA"/>
</dbReference>
<proteinExistence type="predicted"/>
<dbReference type="OrthoDB" id="4900678at2759"/>
<feature type="compositionally biased region" description="Acidic residues" evidence="1">
    <location>
        <begin position="145"/>
        <end position="165"/>
    </location>
</feature>
<dbReference type="AlphaFoldDB" id="A0A024SMJ5"/>
<accession>A0A024SMJ5</accession>
<dbReference type="KEGG" id="trr:M419DRAFT_126480"/>
<evidence type="ECO:0000313" key="2">
    <source>
        <dbReference type="EMBL" id="ETS07052.1"/>
    </source>
</evidence>